<dbReference type="Pfam" id="PF00060">
    <property type="entry name" value="Lig_chan"/>
    <property type="match status" value="1"/>
</dbReference>
<dbReference type="PANTHER" id="PTHR42643">
    <property type="entry name" value="IONOTROPIC RECEPTOR 20A-RELATED"/>
    <property type="match status" value="1"/>
</dbReference>
<evidence type="ECO:0000313" key="11">
    <source>
        <dbReference type="Proteomes" id="UP000504606"/>
    </source>
</evidence>
<evidence type="ECO:0000256" key="1">
    <source>
        <dbReference type="ARBA" id="ARBA00004651"/>
    </source>
</evidence>
<dbReference type="KEGG" id="foc:113213882"/>
<dbReference type="GO" id="GO:0005886">
    <property type="term" value="C:plasma membrane"/>
    <property type="evidence" value="ECO:0007669"/>
    <property type="project" value="UniProtKB-SubCell"/>
</dbReference>
<dbReference type="RefSeq" id="XP_052132245.1">
    <property type="nucleotide sequence ID" value="XM_052276285.1"/>
</dbReference>
<protein>
    <submittedName>
        <fullName evidence="12">Ionotropic receptor 75a-like</fullName>
    </submittedName>
</protein>
<dbReference type="AlphaFoldDB" id="A0A9C6XAI5"/>
<evidence type="ECO:0000256" key="5">
    <source>
        <dbReference type="ARBA" id="ARBA00022989"/>
    </source>
</evidence>
<keyword evidence="3" id="KW-1003">Cell membrane</keyword>
<feature type="transmembrane region" description="Helical" evidence="9">
    <location>
        <begin position="429"/>
        <end position="451"/>
    </location>
</feature>
<comment type="subcellular location">
    <subcellularLocation>
        <location evidence="1">Cell membrane</location>
        <topology evidence="1">Multi-pass membrane protein</topology>
    </subcellularLocation>
</comment>
<name>A0A9C6XAI5_FRAOC</name>
<dbReference type="OrthoDB" id="9997229at2759"/>
<reference evidence="12" key="1">
    <citation type="submission" date="2025-08" db="UniProtKB">
        <authorList>
            <consortium name="RefSeq"/>
        </authorList>
    </citation>
    <scope>IDENTIFICATION</scope>
    <source>
        <tissue evidence="12">Whole organism</tissue>
    </source>
</reference>
<gene>
    <name evidence="12" type="primary">LOC113213882</name>
</gene>
<dbReference type="SUPFAM" id="SSF53850">
    <property type="entry name" value="Periplasmic binding protein-like II"/>
    <property type="match status" value="1"/>
</dbReference>
<dbReference type="Gene3D" id="1.10.287.70">
    <property type="match status" value="1"/>
</dbReference>
<keyword evidence="5 9" id="KW-1133">Transmembrane helix</keyword>
<dbReference type="InterPro" id="IPR001320">
    <property type="entry name" value="Iontro_rcpt_C"/>
</dbReference>
<feature type="non-terminal residue" evidence="12">
    <location>
        <position position="1"/>
    </location>
</feature>
<keyword evidence="4 9" id="KW-0812">Transmembrane</keyword>
<dbReference type="PANTHER" id="PTHR42643:SF33">
    <property type="entry name" value="GLUTAMATE RECEPTOR 2-LIKE PROTEIN"/>
    <property type="match status" value="1"/>
</dbReference>
<keyword evidence="11" id="KW-1185">Reference proteome</keyword>
<evidence type="ECO:0000256" key="2">
    <source>
        <dbReference type="ARBA" id="ARBA00008685"/>
    </source>
</evidence>
<feature type="transmembrane region" description="Helical" evidence="9">
    <location>
        <begin position="359"/>
        <end position="377"/>
    </location>
</feature>
<evidence type="ECO:0000256" key="3">
    <source>
        <dbReference type="ARBA" id="ARBA00022475"/>
    </source>
</evidence>
<evidence type="ECO:0000259" key="10">
    <source>
        <dbReference type="Pfam" id="PF00060"/>
    </source>
</evidence>
<keyword evidence="8" id="KW-0325">Glycoprotein</keyword>
<evidence type="ECO:0000256" key="6">
    <source>
        <dbReference type="ARBA" id="ARBA00023136"/>
    </source>
</evidence>
<evidence type="ECO:0000256" key="9">
    <source>
        <dbReference type="SAM" id="Phobius"/>
    </source>
</evidence>
<dbReference type="GeneID" id="113213882"/>
<evidence type="ECO:0000256" key="7">
    <source>
        <dbReference type="ARBA" id="ARBA00023170"/>
    </source>
</evidence>
<feature type="domain" description="Ionotropic glutamate receptor C-terminal" evidence="10">
    <location>
        <begin position="360"/>
        <end position="503"/>
    </location>
</feature>
<keyword evidence="6 9" id="KW-0472">Membrane</keyword>
<evidence type="ECO:0000256" key="8">
    <source>
        <dbReference type="ARBA" id="ARBA00023180"/>
    </source>
</evidence>
<organism evidence="11 12">
    <name type="scientific">Frankliniella occidentalis</name>
    <name type="common">Western flower thrips</name>
    <name type="synonym">Euthrips occidentalis</name>
    <dbReference type="NCBI Taxonomy" id="133901"/>
    <lineage>
        <taxon>Eukaryota</taxon>
        <taxon>Metazoa</taxon>
        <taxon>Ecdysozoa</taxon>
        <taxon>Arthropoda</taxon>
        <taxon>Hexapoda</taxon>
        <taxon>Insecta</taxon>
        <taxon>Pterygota</taxon>
        <taxon>Neoptera</taxon>
        <taxon>Paraneoptera</taxon>
        <taxon>Thysanoptera</taxon>
        <taxon>Terebrantia</taxon>
        <taxon>Thripoidea</taxon>
        <taxon>Thripidae</taxon>
        <taxon>Frankliniella</taxon>
    </lineage>
</organism>
<evidence type="ECO:0000313" key="12">
    <source>
        <dbReference type="RefSeq" id="XP_052132245.1"/>
    </source>
</evidence>
<dbReference type="InterPro" id="IPR052192">
    <property type="entry name" value="Insect_Ionotropic_Sensory_Rcpt"/>
</dbReference>
<dbReference type="GO" id="GO:0050906">
    <property type="term" value="P:detection of stimulus involved in sensory perception"/>
    <property type="evidence" value="ECO:0007669"/>
    <property type="project" value="UniProtKB-ARBA"/>
</dbReference>
<keyword evidence="7" id="KW-0675">Receptor</keyword>
<accession>A0A9C6XAI5</accession>
<proteinExistence type="inferred from homology"/>
<dbReference type="GO" id="GO:0015276">
    <property type="term" value="F:ligand-gated monoatomic ion channel activity"/>
    <property type="evidence" value="ECO:0007669"/>
    <property type="project" value="InterPro"/>
</dbReference>
<dbReference type="Gene3D" id="3.40.190.10">
    <property type="entry name" value="Periplasmic binding protein-like II"/>
    <property type="match status" value="1"/>
</dbReference>
<evidence type="ECO:0000256" key="4">
    <source>
        <dbReference type="ARBA" id="ARBA00022692"/>
    </source>
</evidence>
<sequence>DAALVRLLSAAGLAAQLLRGREHTRARHVRAALGHTANAIIVDAACPGAQRLLVLATRLRLFHIANTWIIFEDAALGSNPAATTASDDVDLRRDDEFDDLDNVTVYRYGAQNREDAVDPKEEAFLEVRPPMPPRARSGLLAPQSDRLSATAVQILDGKGMFVDSHVLWIQTTGQQVEALEVFRACLARPLQAYVVAVADLPDDPGGVPQWRWTMGGEEEALLRERRTDLQGATLRGSTIIKYPEEYTDIEDNNLRKNDLYPKMNWPVTQNLAYSLNFGMLIYKRDNYGWDDGHGVFDGMIGEMQRHEHDMLATAVFIRPDRLPHIDLVAETFDMRTAVLFRQPSKSSVSNVYVLPFSPGVWRATGAVSLLALLLLVVQTQWWRSHRSSEQSDDPADHIEVGDCVTFIVGALSQQGFYCTPIMVSARITIITTFIANLFLFTSFSGSIVAIIQSPSTAIRSVQDLMQSEMKVGVQELPFQHVWFQEAVAEHDVASDVFNSKINTEDSPGFLTTKEGIKKVRFERFAFQVETNEGYREILDTFTEPEKCDLSELELFPAAPMVFCTSEKSPYREALSRA</sequence>
<dbReference type="Proteomes" id="UP000504606">
    <property type="component" value="Unplaced"/>
</dbReference>
<comment type="similarity">
    <text evidence="2">Belongs to the glutamate-gated ion channel (TC 1.A.10.1) family.</text>
</comment>